<dbReference type="STRING" id="1385517.N800_04410"/>
<proteinExistence type="predicted"/>
<dbReference type="Proteomes" id="UP000029998">
    <property type="component" value="Unassembled WGS sequence"/>
</dbReference>
<feature type="signal peptide" evidence="1">
    <location>
        <begin position="1"/>
        <end position="22"/>
    </location>
</feature>
<evidence type="ECO:0000313" key="2">
    <source>
        <dbReference type="EMBL" id="KGM54315.1"/>
    </source>
</evidence>
<reference evidence="2 3" key="1">
    <citation type="submission" date="2013-08" db="EMBL/GenBank/DDBJ databases">
        <title>Genome sequencing of Lysobacter.</title>
        <authorList>
            <person name="Zhang S."/>
            <person name="Wang G."/>
        </authorList>
    </citation>
    <scope>NUCLEOTIDE SEQUENCE [LARGE SCALE GENOMIC DNA]</scope>
    <source>
        <strain evidence="2 3">GH1-9</strain>
    </source>
</reference>
<sequence>MKHLIATLALLGLPLATPTASAATQLPAGYVPAPTGKGWSEGPTLWREYDHAGKRVVRCMAGPQDVEFKAAPTGPVQSCKDSQRVFQGTIAATGTSLVQDQDGNRWEVRVSDKIERWTDVHGNITTCKYEAGFKSCKFPEPATIKVSRLTSGIAR</sequence>
<name>A0A0A0EVR3_9GAMM</name>
<protein>
    <submittedName>
        <fullName evidence="2">Uncharacterized protein</fullName>
    </submittedName>
</protein>
<organism evidence="2 3">
    <name type="scientific">Lysobacter daejeonensis GH1-9</name>
    <dbReference type="NCBI Taxonomy" id="1385517"/>
    <lineage>
        <taxon>Bacteria</taxon>
        <taxon>Pseudomonadati</taxon>
        <taxon>Pseudomonadota</taxon>
        <taxon>Gammaproteobacteria</taxon>
        <taxon>Lysobacterales</taxon>
        <taxon>Lysobacteraceae</taxon>
        <taxon>Aerolutibacter</taxon>
    </lineage>
</organism>
<dbReference type="RefSeq" id="WP_036137330.1">
    <property type="nucleotide sequence ID" value="NZ_AVPU01000014.1"/>
</dbReference>
<dbReference type="AlphaFoldDB" id="A0A0A0EVR3"/>
<comment type="caution">
    <text evidence="2">The sequence shown here is derived from an EMBL/GenBank/DDBJ whole genome shotgun (WGS) entry which is preliminary data.</text>
</comment>
<accession>A0A0A0EVR3</accession>
<evidence type="ECO:0000313" key="3">
    <source>
        <dbReference type="Proteomes" id="UP000029998"/>
    </source>
</evidence>
<evidence type="ECO:0000256" key="1">
    <source>
        <dbReference type="SAM" id="SignalP"/>
    </source>
</evidence>
<dbReference type="EMBL" id="AVPU01000014">
    <property type="protein sequence ID" value="KGM54315.1"/>
    <property type="molecule type" value="Genomic_DNA"/>
</dbReference>
<keyword evidence="1" id="KW-0732">Signal</keyword>
<gene>
    <name evidence="2" type="ORF">N800_04410</name>
</gene>
<feature type="chain" id="PRO_5001969375" evidence="1">
    <location>
        <begin position="23"/>
        <end position="155"/>
    </location>
</feature>
<keyword evidence="3" id="KW-1185">Reference proteome</keyword>